<dbReference type="Proteomes" id="UP000255106">
    <property type="component" value="Unassembled WGS sequence"/>
</dbReference>
<name>A0A377LZN9_ENTCL</name>
<proteinExistence type="predicted"/>
<accession>A0A377LZN9</accession>
<protein>
    <submittedName>
        <fullName evidence="1">NinG-like phage protein</fullName>
    </submittedName>
</protein>
<dbReference type="Pfam" id="PF05766">
    <property type="entry name" value="NinG"/>
    <property type="match status" value="1"/>
</dbReference>
<gene>
    <name evidence="1" type="ORF">NCTC10005_03691</name>
</gene>
<evidence type="ECO:0000313" key="1">
    <source>
        <dbReference type="EMBL" id="STQ10931.1"/>
    </source>
</evidence>
<sequence length="95" mass="10845">MTPAITVRAALHRISNSTCLTSTPLAPAATGQLSGNAVEYRIRLIERIGQERVERLESDNDPRRFDIPYLQRIKSIFTRKARALEKRRARRQEAA</sequence>
<dbReference type="InterPro" id="IPR008713">
    <property type="entry name" value="Phage_lambda_NinG"/>
</dbReference>
<dbReference type="AlphaFoldDB" id="A0A377LZN9"/>
<organism evidence="1 2">
    <name type="scientific">Enterobacter cloacae</name>
    <dbReference type="NCBI Taxonomy" id="550"/>
    <lineage>
        <taxon>Bacteria</taxon>
        <taxon>Pseudomonadati</taxon>
        <taxon>Pseudomonadota</taxon>
        <taxon>Gammaproteobacteria</taxon>
        <taxon>Enterobacterales</taxon>
        <taxon>Enterobacteriaceae</taxon>
        <taxon>Enterobacter</taxon>
        <taxon>Enterobacter cloacae complex</taxon>
    </lineage>
</organism>
<reference evidence="1 2" key="1">
    <citation type="submission" date="2018-06" db="EMBL/GenBank/DDBJ databases">
        <authorList>
            <consortium name="Pathogen Informatics"/>
            <person name="Doyle S."/>
        </authorList>
    </citation>
    <scope>NUCLEOTIDE SEQUENCE [LARGE SCALE GENOMIC DNA]</scope>
    <source>
        <strain evidence="1 2">NCTC10005</strain>
    </source>
</reference>
<dbReference type="EMBL" id="UGJB01000004">
    <property type="protein sequence ID" value="STQ10931.1"/>
    <property type="molecule type" value="Genomic_DNA"/>
</dbReference>
<evidence type="ECO:0000313" key="2">
    <source>
        <dbReference type="Proteomes" id="UP000255106"/>
    </source>
</evidence>